<dbReference type="InterPro" id="IPR036376">
    <property type="entry name" value="RuBisCO_lsu_C_sf"/>
</dbReference>
<dbReference type="HAMAP" id="MF_01133">
    <property type="entry name" value="RuBisCO_L_type3"/>
    <property type="match status" value="1"/>
</dbReference>
<comment type="catalytic activity">
    <reaction evidence="6">
        <text>2 (2R)-3-phosphoglycerate + 2 H(+) = D-ribulose 1,5-bisphosphate + CO2 + H2O</text>
        <dbReference type="Rhea" id="RHEA:23124"/>
        <dbReference type="ChEBI" id="CHEBI:15377"/>
        <dbReference type="ChEBI" id="CHEBI:15378"/>
        <dbReference type="ChEBI" id="CHEBI:16526"/>
        <dbReference type="ChEBI" id="CHEBI:57870"/>
        <dbReference type="ChEBI" id="CHEBI:58272"/>
        <dbReference type="EC" id="4.1.1.39"/>
    </reaction>
</comment>
<dbReference type="Gene3D" id="3.20.20.110">
    <property type="entry name" value="Ribulose bisphosphate carboxylase, large subunit, C-terminal domain"/>
    <property type="match status" value="1"/>
</dbReference>
<dbReference type="EC" id="4.1.1.39" evidence="6"/>
<dbReference type="NCBIfam" id="TIGR03326">
    <property type="entry name" value="rubisco_III"/>
    <property type="match status" value="1"/>
</dbReference>
<feature type="domain" description="Ribulose bisphosphate carboxylase large subunit C-terminal" evidence="7">
    <location>
        <begin position="139"/>
        <end position="416"/>
    </location>
</feature>
<evidence type="ECO:0000256" key="2">
    <source>
        <dbReference type="ARBA" id="ARBA00022842"/>
    </source>
</evidence>
<evidence type="ECO:0000256" key="5">
    <source>
        <dbReference type="ARBA" id="ARBA00023300"/>
    </source>
</evidence>
<feature type="binding site" evidence="6">
    <location>
        <position position="188"/>
    </location>
    <ligand>
        <name>Mg(2+)</name>
        <dbReference type="ChEBI" id="CHEBI:18420"/>
    </ligand>
</feature>
<feature type="binding site" evidence="6">
    <location>
        <begin position="370"/>
        <end position="373"/>
    </location>
    <ligand>
        <name>substrate</name>
    </ligand>
</feature>
<dbReference type="InterPro" id="IPR033966">
    <property type="entry name" value="RuBisCO"/>
</dbReference>
<dbReference type="SUPFAM" id="SSF54966">
    <property type="entry name" value="RuBisCO, large subunit, small (N-terminal) domain"/>
    <property type="match status" value="1"/>
</dbReference>
<comment type="catalytic activity">
    <reaction evidence="6">
        <text>D-ribulose 1,5-bisphosphate + O2 = 2-phosphoglycolate + (2R)-3-phosphoglycerate + 2 H(+)</text>
        <dbReference type="Rhea" id="RHEA:36631"/>
        <dbReference type="ChEBI" id="CHEBI:15378"/>
        <dbReference type="ChEBI" id="CHEBI:15379"/>
        <dbReference type="ChEBI" id="CHEBI:57870"/>
        <dbReference type="ChEBI" id="CHEBI:58033"/>
        <dbReference type="ChEBI" id="CHEBI:58272"/>
    </reaction>
</comment>
<evidence type="ECO:0000259" key="7">
    <source>
        <dbReference type="Pfam" id="PF00016"/>
    </source>
</evidence>
<dbReference type="GO" id="GO:0016491">
    <property type="term" value="F:oxidoreductase activity"/>
    <property type="evidence" value="ECO:0007669"/>
    <property type="project" value="UniProtKB-KW"/>
</dbReference>
<dbReference type="SMR" id="A0A832T4E2"/>
<dbReference type="PANTHER" id="PTHR42704:SF17">
    <property type="entry name" value="RIBULOSE BISPHOSPHATE CARBOXYLASE LARGE CHAIN"/>
    <property type="match status" value="1"/>
</dbReference>
<evidence type="ECO:0000256" key="4">
    <source>
        <dbReference type="ARBA" id="ARBA00023239"/>
    </source>
</evidence>
<comment type="caution">
    <text evidence="9">The sequence shown here is derived from an EMBL/GenBank/DDBJ whole genome shotgun (WGS) entry which is preliminary data.</text>
</comment>
<dbReference type="EMBL" id="DUJN01000005">
    <property type="protein sequence ID" value="HII61211.1"/>
    <property type="molecule type" value="Genomic_DNA"/>
</dbReference>
<evidence type="ECO:0000256" key="1">
    <source>
        <dbReference type="ARBA" id="ARBA00022723"/>
    </source>
</evidence>
<organism evidence="9 10">
    <name type="scientific">Pyrococcus horikoshii</name>
    <dbReference type="NCBI Taxonomy" id="53953"/>
    <lineage>
        <taxon>Archaea</taxon>
        <taxon>Methanobacteriati</taxon>
        <taxon>Methanobacteriota</taxon>
        <taxon>Thermococci</taxon>
        <taxon>Thermococcales</taxon>
        <taxon>Thermococcaceae</taxon>
        <taxon>Pyrococcus</taxon>
    </lineage>
</organism>
<dbReference type="Proteomes" id="UP000617544">
    <property type="component" value="Unassembled WGS sequence"/>
</dbReference>
<feature type="active site" description="Proton acceptor" evidence="6">
    <location>
        <position position="160"/>
    </location>
</feature>
<feature type="active site" description="Proton acceptor" evidence="6">
    <location>
        <position position="278"/>
    </location>
</feature>
<proteinExistence type="inferred from homology"/>
<reference evidence="9" key="1">
    <citation type="journal article" date="2020" name="bioRxiv">
        <title>A rank-normalized archaeal taxonomy based on genome phylogeny resolves widespread incomplete and uneven classifications.</title>
        <authorList>
            <person name="Rinke C."/>
            <person name="Chuvochina M."/>
            <person name="Mussig A.J."/>
            <person name="Chaumeil P.-A."/>
            <person name="Waite D.W."/>
            <person name="Whitman W.B."/>
            <person name="Parks D.H."/>
            <person name="Hugenholtz P."/>
        </authorList>
    </citation>
    <scope>NUCLEOTIDE SEQUENCE</scope>
    <source>
        <strain evidence="9">UBA8834</strain>
    </source>
</reference>
<keyword evidence="5 6" id="KW-0120">Carbon dioxide fixation</keyword>
<dbReference type="Pfam" id="PF02788">
    <property type="entry name" value="RuBisCO_large_N"/>
    <property type="match status" value="1"/>
</dbReference>
<feature type="binding site" evidence="6">
    <location>
        <position position="311"/>
    </location>
    <ligand>
        <name>substrate</name>
    </ligand>
</feature>
<dbReference type="SFLD" id="SFLDG01052">
    <property type="entry name" value="RuBisCO"/>
    <property type="match status" value="1"/>
</dbReference>
<dbReference type="SFLD" id="SFLDG00301">
    <property type="entry name" value="RuBisCO-like_proteins"/>
    <property type="match status" value="1"/>
</dbReference>
<feature type="binding site" evidence="6">
    <location>
        <position position="279"/>
    </location>
    <ligand>
        <name>substrate</name>
    </ligand>
</feature>
<dbReference type="AlphaFoldDB" id="A0A832T4E2"/>
<evidence type="ECO:0000259" key="8">
    <source>
        <dbReference type="Pfam" id="PF02788"/>
    </source>
</evidence>
<dbReference type="SUPFAM" id="SSF51649">
    <property type="entry name" value="RuBisCo, C-terminal domain"/>
    <property type="match status" value="1"/>
</dbReference>
<accession>A0A832T4E2</accession>
<dbReference type="InterPro" id="IPR036422">
    <property type="entry name" value="RuBisCO_lsu_N_sf"/>
</dbReference>
<feature type="modified residue" description="N6-carboxylysine" evidence="6">
    <location>
        <position position="186"/>
    </location>
</feature>
<protein>
    <recommendedName>
        <fullName evidence="6">Ribulose bisphosphate carboxylase</fullName>
        <shortName evidence="6">RuBisCO</shortName>
        <ecNumber evidence="6">4.1.1.39</ecNumber>
    </recommendedName>
</protein>
<comment type="function">
    <text evidence="6">Catalyzes the addition of molecular CO(2) and H(2)O to ribulose 1,5-bisphosphate (RuBP), generating two molecules of 3-phosphoglycerate (3-PGA). Functions in an archaeal AMP degradation pathway, together with AMP phosphorylase and R15P isomerase.</text>
</comment>
<dbReference type="GO" id="GO:0000287">
    <property type="term" value="F:magnesium ion binding"/>
    <property type="evidence" value="ECO:0007669"/>
    <property type="project" value="UniProtKB-UniRule"/>
</dbReference>
<keyword evidence="4 6" id="KW-0456">Lyase</keyword>
<dbReference type="Pfam" id="PF00016">
    <property type="entry name" value="RuBisCO_large"/>
    <property type="match status" value="1"/>
</dbReference>
<feature type="binding site" evidence="6">
    <location>
        <begin position="348"/>
        <end position="350"/>
    </location>
    <ligand>
        <name>substrate</name>
    </ligand>
</feature>
<dbReference type="InterPro" id="IPR017712">
    <property type="entry name" value="RuBisCO_III"/>
</dbReference>
<comment type="miscellaneous">
    <text evidence="6">Because the Archaea possessing a type III RuBisCO are all anaerobic, it is most likely that only the carboxylase activity of RuBisCO, and not the competitive oxygenase activity (by which RuBP reacts with O(2) to form one molecule of 3-phosphoglycerate and one molecule of 2-phosphoglycolate), is biologically relevant in these strains.</text>
</comment>
<dbReference type="InterPro" id="IPR000685">
    <property type="entry name" value="RuBisCO_lsu_C"/>
</dbReference>
<evidence type="ECO:0000256" key="6">
    <source>
        <dbReference type="HAMAP-Rule" id="MF_01133"/>
    </source>
</evidence>
<evidence type="ECO:0000256" key="3">
    <source>
        <dbReference type="ARBA" id="ARBA00023002"/>
    </source>
</evidence>
<feature type="binding site" evidence="6">
    <location>
        <position position="162"/>
    </location>
    <ligand>
        <name>substrate</name>
    </ligand>
</feature>
<dbReference type="InterPro" id="IPR017443">
    <property type="entry name" value="RuBisCO_lsu_fd_N"/>
</dbReference>
<dbReference type="GO" id="GO:0015977">
    <property type="term" value="P:carbon fixation"/>
    <property type="evidence" value="ECO:0007669"/>
    <property type="project" value="UniProtKB-KW"/>
</dbReference>
<gene>
    <name evidence="6 9" type="primary">rbcL</name>
    <name evidence="9" type="ORF">HA331_05595</name>
</gene>
<feature type="domain" description="Ribulose bisphosphate carboxylase large subunit ferrodoxin-like N-terminal" evidence="8">
    <location>
        <begin position="13"/>
        <end position="129"/>
    </location>
</feature>
<dbReference type="GO" id="GO:0016984">
    <property type="term" value="F:ribulose-bisphosphate carboxylase activity"/>
    <property type="evidence" value="ECO:0007669"/>
    <property type="project" value="UniProtKB-UniRule"/>
</dbReference>
<comment type="subunit">
    <text evidence="6">Homodimer or homodecamer. In contrast to form I RuBisCO, the form III RuBisCO is composed solely of large subunits.</text>
</comment>
<feature type="binding site" evidence="6">
    <location>
        <position position="189"/>
    </location>
    <ligand>
        <name>Mg(2+)</name>
        <dbReference type="ChEBI" id="CHEBI:18420"/>
    </ligand>
</feature>
<comment type="cofactor">
    <cofactor evidence="6">
        <name>Mg(2+)</name>
        <dbReference type="ChEBI" id="CHEBI:18420"/>
    </cofactor>
    <text evidence="6">Binds 1 Mg(2+) ion per subunit.</text>
</comment>
<dbReference type="OMA" id="IHGHPDG"/>
<keyword evidence="1 6" id="KW-0479">Metal-binding</keyword>
<dbReference type="SFLD" id="SFLDS00014">
    <property type="entry name" value="RuBisCO"/>
    <property type="match status" value="2"/>
</dbReference>
<comment type="similarity">
    <text evidence="6">Belongs to the RuBisCO large chain family. Type III subfamily.</text>
</comment>
<dbReference type="Gene3D" id="3.30.70.150">
    <property type="entry name" value="RuBisCO large subunit, N-terminal domain"/>
    <property type="match status" value="1"/>
</dbReference>
<dbReference type="CDD" id="cd08213">
    <property type="entry name" value="RuBisCO_large_III"/>
    <property type="match status" value="1"/>
</dbReference>
<dbReference type="GO" id="GO:0006196">
    <property type="term" value="P:AMP catabolic process"/>
    <property type="evidence" value="ECO:0007669"/>
    <property type="project" value="UniProtKB-UniRule"/>
</dbReference>
<dbReference type="NCBIfam" id="NF003252">
    <property type="entry name" value="PRK04208.1"/>
    <property type="match status" value="1"/>
</dbReference>
<sequence length="430" mass="48247">MMVLRMKVEWYLDFVDLNYEPGRDELIVEYYFEPNGVSPEEAAGRIASESSIGTWTTLWKLPEMAKRSMAKVFYLEKHGEGYIAKIAYPLTLFEEGSLVQLFSAVAGNVFGMKALKNLRLLDFHPPYEYLRHFKGPQFGVQGIREFMGVKDRPLTATVPKPKMGWSVEEYAEIAYELWSGGIDLLKDDENFTSFPFNRFEERVRKLYRVRDRVEAETGETKEYLINITGPVNIMEKRAEMVANEGGQYVMIDIVVAGWSALQYMREVTEDLGLAIHAHRAMHAAFTRNPRHGITMLALAKAARMIGVDQIHTGTAVGKMAGNYEEIKRINDFLLSKWEHIRPVFPVASGGLHPGLMPELIRLFGKDLVIQAGGGVMGHPDGPRAGAKALRDAIDAAIEGVDLDEKAKSSPELKKSLREVGLSKAKVGVQH</sequence>
<name>A0A832T4E2_PYRHR</name>
<evidence type="ECO:0000313" key="10">
    <source>
        <dbReference type="Proteomes" id="UP000617544"/>
    </source>
</evidence>
<feature type="binding site" description="via carbamate group" evidence="6">
    <location>
        <position position="186"/>
    </location>
    <ligand>
        <name>Mg(2+)</name>
        <dbReference type="ChEBI" id="CHEBI:18420"/>
    </ligand>
</feature>
<keyword evidence="3 6" id="KW-0560">Oxidoreductase</keyword>
<feature type="site" description="Transition state stabilizer" evidence="6">
    <location>
        <position position="318"/>
    </location>
</feature>
<dbReference type="PANTHER" id="PTHR42704">
    <property type="entry name" value="RIBULOSE BISPHOSPHATE CARBOXYLASE"/>
    <property type="match status" value="1"/>
</dbReference>
<evidence type="ECO:0000313" key="9">
    <source>
        <dbReference type="EMBL" id="HII61211.1"/>
    </source>
</evidence>
<keyword evidence="2 6" id="KW-0460">Magnesium</keyword>